<gene>
    <name evidence="15" type="primary">LOC108619805</name>
</gene>
<dbReference type="PROSITE" id="PS50082">
    <property type="entry name" value="WD_REPEATS_2"/>
    <property type="match status" value="1"/>
</dbReference>
<evidence type="ECO:0000256" key="7">
    <source>
        <dbReference type="ARBA" id="ARBA00023017"/>
    </source>
</evidence>
<protein>
    <submittedName>
        <fullName evidence="15">Dynein intermediate chain 3, ciliary</fullName>
    </submittedName>
</protein>
<evidence type="ECO:0000256" key="8">
    <source>
        <dbReference type="ARBA" id="ARBA00023069"/>
    </source>
</evidence>
<feature type="region of interest" description="Disordered" evidence="13">
    <location>
        <begin position="627"/>
        <end position="666"/>
    </location>
</feature>
<evidence type="ECO:0000256" key="5">
    <source>
        <dbReference type="ARBA" id="ARBA00022701"/>
    </source>
</evidence>
<reference evidence="15" key="3">
    <citation type="submission" date="2025-08" db="UniProtKB">
        <authorList>
            <consortium name="RefSeq"/>
        </authorList>
    </citation>
    <scope>IDENTIFICATION</scope>
    <source>
        <tissue evidence="15">Whole organism</tissue>
    </source>
</reference>
<dbReference type="GeneID" id="108619805"/>
<evidence type="ECO:0000256" key="10">
    <source>
        <dbReference type="ARBA" id="ARBA00023212"/>
    </source>
</evidence>
<feature type="compositionally biased region" description="Low complexity" evidence="13">
    <location>
        <begin position="653"/>
        <end position="666"/>
    </location>
</feature>
<dbReference type="SMART" id="SM00320">
    <property type="entry name" value="WD40"/>
    <property type="match status" value="4"/>
</dbReference>
<evidence type="ECO:0000256" key="13">
    <source>
        <dbReference type="SAM" id="MobiDB-lite"/>
    </source>
</evidence>
<feature type="repeat" description="WD" evidence="12">
    <location>
        <begin position="271"/>
        <end position="314"/>
    </location>
</feature>
<keyword evidence="6" id="KW-0677">Repeat</keyword>
<dbReference type="Gene3D" id="2.130.10.10">
    <property type="entry name" value="YVTN repeat-like/Quinoprotein amine dehydrogenase"/>
    <property type="match status" value="2"/>
</dbReference>
<evidence type="ECO:0000256" key="1">
    <source>
        <dbReference type="ARBA" id="ARBA00004430"/>
    </source>
</evidence>
<reference evidence="14" key="2">
    <citation type="journal article" date="2016" name="G3 (Bethesda)">
        <title>Genome Evolution in Three Species of Cactophilic Drosophila.</title>
        <authorList>
            <person name="Sanchez-Flores A."/>
            <person name="Penazola F."/>
            <person name="Carpinteyro-Ponce J."/>
            <person name="Nazario-Yepiz N."/>
            <person name="Abreu-Goodger C."/>
            <person name="Machado C.A."/>
            <person name="Markow T.A."/>
        </authorList>
    </citation>
    <scope>NUCLEOTIDE SEQUENCE [LARGE SCALE GENOMIC DNA]</scope>
</reference>
<dbReference type="Pfam" id="PF00400">
    <property type="entry name" value="WD40"/>
    <property type="match status" value="1"/>
</dbReference>
<dbReference type="SUPFAM" id="SSF50978">
    <property type="entry name" value="WD40 repeat-like"/>
    <property type="match status" value="1"/>
</dbReference>
<keyword evidence="7" id="KW-0243">Dynein</keyword>
<dbReference type="PANTHER" id="PTHR12442">
    <property type="entry name" value="DYNEIN INTERMEDIATE CHAIN"/>
    <property type="match status" value="1"/>
</dbReference>
<dbReference type="RefSeq" id="XP_017872066.1">
    <property type="nucleotide sequence ID" value="XM_018016577.1"/>
</dbReference>
<keyword evidence="8" id="KW-0969">Cilium</keyword>
<organism evidence="14 15">
    <name type="scientific">Drosophila arizonae</name>
    <name type="common">Fruit fly</name>
    <dbReference type="NCBI Taxonomy" id="7263"/>
    <lineage>
        <taxon>Eukaryota</taxon>
        <taxon>Metazoa</taxon>
        <taxon>Ecdysozoa</taxon>
        <taxon>Arthropoda</taxon>
        <taxon>Hexapoda</taxon>
        <taxon>Insecta</taxon>
        <taxon>Pterygota</taxon>
        <taxon>Neoptera</taxon>
        <taxon>Endopterygota</taxon>
        <taxon>Diptera</taxon>
        <taxon>Brachycera</taxon>
        <taxon>Muscomorpha</taxon>
        <taxon>Ephydroidea</taxon>
        <taxon>Drosophilidae</taxon>
        <taxon>Drosophila</taxon>
    </lineage>
</organism>
<dbReference type="PANTHER" id="PTHR12442:SF7">
    <property type="entry name" value="DYNEIN AXONEMAL INTERMEDIATE CHAIN 2"/>
    <property type="match status" value="1"/>
</dbReference>
<keyword evidence="3" id="KW-0963">Cytoplasm</keyword>
<evidence type="ECO:0000256" key="3">
    <source>
        <dbReference type="ARBA" id="ARBA00022490"/>
    </source>
</evidence>
<evidence type="ECO:0000256" key="6">
    <source>
        <dbReference type="ARBA" id="ARBA00022737"/>
    </source>
</evidence>
<evidence type="ECO:0000256" key="12">
    <source>
        <dbReference type="PROSITE-ProRule" id="PRU00221"/>
    </source>
</evidence>
<comment type="similarity">
    <text evidence="2">Belongs to the dynein intermediate chain family.</text>
</comment>
<accession>A0ABM1PXY0</accession>
<name>A0ABM1PXY0_DROAR</name>
<dbReference type="Proteomes" id="UP000694904">
    <property type="component" value="Chromosome X"/>
</dbReference>
<comment type="subcellular location">
    <subcellularLocation>
        <location evidence="1">Cytoplasm</location>
        <location evidence="1">Cytoskeleton</location>
        <location evidence="1">Cilium axoneme</location>
    </subcellularLocation>
</comment>
<evidence type="ECO:0000256" key="2">
    <source>
        <dbReference type="ARBA" id="ARBA00011059"/>
    </source>
</evidence>
<dbReference type="InterPro" id="IPR050687">
    <property type="entry name" value="Dynein_IC"/>
</dbReference>
<keyword evidence="5" id="KW-0493">Microtubule</keyword>
<keyword evidence="11" id="KW-0966">Cell projection</keyword>
<evidence type="ECO:0000313" key="14">
    <source>
        <dbReference type="Proteomes" id="UP000694904"/>
    </source>
</evidence>
<keyword evidence="14" id="KW-1185">Reference proteome</keyword>
<evidence type="ECO:0000256" key="9">
    <source>
        <dbReference type="ARBA" id="ARBA00023175"/>
    </source>
</evidence>
<dbReference type="InterPro" id="IPR036322">
    <property type="entry name" value="WD40_repeat_dom_sf"/>
</dbReference>
<keyword evidence="10" id="KW-0206">Cytoskeleton</keyword>
<evidence type="ECO:0000256" key="4">
    <source>
        <dbReference type="ARBA" id="ARBA00022574"/>
    </source>
</evidence>
<evidence type="ECO:0000256" key="11">
    <source>
        <dbReference type="ARBA" id="ARBA00023273"/>
    </source>
</evidence>
<keyword evidence="4 12" id="KW-0853">WD repeat</keyword>
<evidence type="ECO:0000313" key="15">
    <source>
        <dbReference type="RefSeq" id="XP_017872066.1"/>
    </source>
</evidence>
<dbReference type="InterPro" id="IPR015943">
    <property type="entry name" value="WD40/YVTN_repeat-like_dom_sf"/>
</dbReference>
<reference evidence="14" key="1">
    <citation type="journal article" date="1997" name="Nucleic Acids Res.">
        <title>tRNAscan-SE: a program for improved detection of transfer RNA genes in genomic sequence.</title>
        <authorList>
            <person name="Lowe T.M."/>
            <person name="Eddy S.R."/>
        </authorList>
    </citation>
    <scope>NUCLEOTIDE SEQUENCE [LARGE SCALE GENOMIC DNA]</scope>
</reference>
<proteinExistence type="inferred from homology"/>
<keyword evidence="9" id="KW-0505">Motor protein</keyword>
<dbReference type="InterPro" id="IPR001680">
    <property type="entry name" value="WD40_rpt"/>
</dbReference>
<sequence>MFQNQVVLTRERRRFGRQCVFEDRNELMVSVHPSSRLRLKYIMGNPQTRGMQLSSVMALSEVETENATYDEHGMFHYEGGWPKEVNMNDEEQTLRHRKKVERDDAWGDEVKELIRTTMNTARQNNAINIYDHFFDDLPHDMGRTICMPFKSRTINIIHDMWQPQRHMAVINWMPNENRQIMTQYSNLYTLRGENRRMVTNDDSNGSTNAFYVWDVKNPIKPLYYYDSPEVISCAKICPKEENNMAAGTYTGKVCIWETFESGMCISTCPMEAAHREQTSSLTWVYSKSNTEFYSASLDGSIKFWDIRDLKMPANEIVLEPYTRNRQNRQNAHGCTVLEFEYTIPVRFIAGTDMGSVFVGNRKGLNPVEMLVGSFMICAGPIRTIHRNPFFVKNFVIVGDWRARIWCEEVKNRPSTMYVKKRSQLMCGAWSSGRASLFVTGDIDGVVDFWDFLLSQRKPIYSINFRSTITAVVFQPGGQHLAISLANGDTHIMNLDEAMKKTTSKEKALMAAMFEREITRSKLLEARVDEIKLRRRTLIMEEEERQSKAAAIVEEAPPVVPDLELDPDNPDQFIKMIESDEQFRVALATFHETLEAVDRKRAAEKKVMERTDFEQLYLDNLAEQAKLEEARKKRPGSITSKEAREMRAAKAKAKAAAAKAAAAKGKK</sequence>